<organism evidence="5 6">
    <name type="scientific">Mycoplasmopsis fermentans (strain ATCC 19989 / NBRC 14854 / NCTC 10117 / PG18)</name>
    <name type="common">Mycoplasma fermentans</name>
    <dbReference type="NCBI Taxonomy" id="496833"/>
    <lineage>
        <taxon>Bacteria</taxon>
        <taxon>Bacillati</taxon>
        <taxon>Mycoplasmatota</taxon>
        <taxon>Mycoplasmoidales</taxon>
        <taxon>Metamycoplasmataceae</taxon>
        <taxon>Mycoplasmopsis</taxon>
    </lineage>
</organism>
<accession>C4XFR0</accession>
<name>C4XFR0_MYCFP</name>
<feature type="domain" description="Type I restriction modification DNA specificity" evidence="4">
    <location>
        <begin position="36"/>
        <end position="200"/>
    </location>
</feature>
<dbReference type="PATRIC" id="fig|496833.3.peg.311"/>
<proteinExistence type="inferred from homology"/>
<dbReference type="eggNOG" id="COG0732">
    <property type="taxonomic scope" value="Bacteria"/>
</dbReference>
<evidence type="ECO:0000256" key="2">
    <source>
        <dbReference type="ARBA" id="ARBA00022747"/>
    </source>
</evidence>
<dbReference type="SUPFAM" id="SSF116734">
    <property type="entry name" value="DNA methylase specificity domain"/>
    <property type="match status" value="1"/>
</dbReference>
<dbReference type="Gene3D" id="1.10.287.1120">
    <property type="entry name" value="Bipartite methylase S protein"/>
    <property type="match status" value="1"/>
</dbReference>
<dbReference type="EMBL" id="AP009608">
    <property type="protein sequence ID" value="BAH69982.1"/>
    <property type="molecule type" value="Genomic_DNA"/>
</dbReference>
<dbReference type="Proteomes" id="UP000006810">
    <property type="component" value="Chromosome"/>
</dbReference>
<dbReference type="AlphaFoldDB" id="C4XFR0"/>
<keyword evidence="2" id="KW-0680">Restriction system</keyword>
<dbReference type="InterPro" id="IPR044946">
    <property type="entry name" value="Restrct_endonuc_typeI_TRD_sf"/>
</dbReference>
<gene>
    <name evidence="5" type="ordered locus">MBIO_0717</name>
</gene>
<dbReference type="InterPro" id="IPR000055">
    <property type="entry name" value="Restrct_endonuc_typeI_TRD"/>
</dbReference>
<dbReference type="CDD" id="cd17243">
    <property type="entry name" value="RMtype1_S_AchA6I-TRD2-CR2_like"/>
    <property type="match status" value="1"/>
</dbReference>
<evidence type="ECO:0000313" key="5">
    <source>
        <dbReference type="EMBL" id="BAH69982.1"/>
    </source>
</evidence>
<reference evidence="5 6" key="1">
    <citation type="journal article" date="2009" name="Curr. Microbiol.">
        <title>Molecular cloning and expression of a novel cholinephosphotransferase involved in glycoglycerophospholipid biosynthesis of Mycoplasma fermentans.</title>
        <authorList>
            <person name="Ishida N."/>
            <person name="Irikura D."/>
            <person name="Matsuda K."/>
            <person name="Sato S."/>
            <person name="Asano K."/>
        </authorList>
    </citation>
    <scope>NUCLEOTIDE SEQUENCE [LARGE SCALE GENOMIC DNA]</scope>
    <source>
        <strain evidence="6">ATCC 19989 / NBRC 14854 / NCTC 10117 / PG18</strain>
    </source>
</reference>
<dbReference type="HOGENOM" id="CLU_021095_9_1_14"/>
<dbReference type="Gene3D" id="3.90.220.20">
    <property type="entry name" value="DNA methylase specificity domains"/>
    <property type="match status" value="1"/>
</dbReference>
<comment type="similarity">
    <text evidence="1">Belongs to the type-I restriction system S methylase family.</text>
</comment>
<dbReference type="GO" id="GO:0009307">
    <property type="term" value="P:DNA restriction-modification system"/>
    <property type="evidence" value="ECO:0007669"/>
    <property type="project" value="UniProtKB-KW"/>
</dbReference>
<dbReference type="GO" id="GO:0003677">
    <property type="term" value="F:DNA binding"/>
    <property type="evidence" value="ECO:0007669"/>
    <property type="project" value="UniProtKB-KW"/>
</dbReference>
<dbReference type="Pfam" id="PF01420">
    <property type="entry name" value="Methylase_S"/>
    <property type="match status" value="1"/>
</dbReference>
<evidence type="ECO:0000256" key="1">
    <source>
        <dbReference type="ARBA" id="ARBA00010923"/>
    </source>
</evidence>
<evidence type="ECO:0000313" key="6">
    <source>
        <dbReference type="Proteomes" id="UP000006810"/>
    </source>
</evidence>
<evidence type="ECO:0000259" key="4">
    <source>
        <dbReference type="Pfam" id="PF01420"/>
    </source>
</evidence>
<keyword evidence="6" id="KW-1185">Reference proteome</keyword>
<dbReference type="InterPro" id="IPR052021">
    <property type="entry name" value="Type-I_RS_S_subunit"/>
</dbReference>
<evidence type="ECO:0000256" key="3">
    <source>
        <dbReference type="ARBA" id="ARBA00023125"/>
    </source>
</evidence>
<dbReference type="KEGG" id="mfp:MBIO_0717"/>
<keyword evidence="3" id="KW-0238">DNA-binding</keyword>
<protein>
    <recommendedName>
        <fullName evidence="4">Type I restriction modification DNA specificity domain-containing protein</fullName>
    </recommendedName>
</protein>
<dbReference type="PANTHER" id="PTHR30408">
    <property type="entry name" value="TYPE-1 RESTRICTION ENZYME ECOKI SPECIFICITY PROTEIN"/>
    <property type="match status" value="1"/>
</dbReference>
<dbReference type="PANTHER" id="PTHR30408:SF12">
    <property type="entry name" value="TYPE I RESTRICTION ENZYME MJAVIII SPECIFICITY SUBUNIT"/>
    <property type="match status" value="1"/>
</dbReference>
<sequence>MQVMGQAIFNRWFLQFEHFKKDNKFKYNEDLNLKIPENWEVKKIAEICKIFLGGTPSTKNREYWNGEINWLNSGEVANFPIIDSEKTINEKGLKNSNTKLLKKGTVVISITGNIRVSYLAIDSCINQSIVGIEENELLKIGYLYPFLKNKIEFLIRSSTGNCQKHINKNFIENLKIVLPPKNVLDIFNNLTQNIYAKISQISLMTKKLIKFKNKLLPLLINQQII</sequence>
<dbReference type="REBASE" id="21884">
    <property type="entry name" value="S1.Mfe18ORF720P"/>
</dbReference>